<reference evidence="1 2" key="1">
    <citation type="journal article" date="2019" name="Int. J. Syst. Evol. Microbiol.">
        <title>The Global Catalogue of Microorganisms (GCM) 10K type strain sequencing project: providing services to taxonomists for standard genome sequencing and annotation.</title>
        <authorList>
            <consortium name="The Broad Institute Genomics Platform"/>
            <consortium name="The Broad Institute Genome Sequencing Center for Infectious Disease"/>
            <person name="Wu L."/>
            <person name="Ma J."/>
        </authorList>
    </citation>
    <scope>NUCLEOTIDE SEQUENCE [LARGE SCALE GENOMIC DNA]</scope>
    <source>
        <strain evidence="1 2">JCM 15089</strain>
    </source>
</reference>
<gene>
    <name evidence="1" type="ORF">GCM10008942_14330</name>
</gene>
<accession>A0ABN1EJD5</accession>
<comment type="caution">
    <text evidence="1">The sequence shown here is derived from an EMBL/GenBank/DDBJ whole genome shotgun (WGS) entry which is preliminary data.</text>
</comment>
<name>A0ABN1EJD5_9PROT</name>
<protein>
    <recommendedName>
        <fullName evidence="3">ParB/Sulfiredoxin domain-containing protein</fullName>
    </recommendedName>
</protein>
<keyword evidence="2" id="KW-1185">Reference proteome</keyword>
<dbReference type="RefSeq" id="WP_166933061.1">
    <property type="nucleotide sequence ID" value="NZ_BAAADD010000003.1"/>
</dbReference>
<evidence type="ECO:0000313" key="1">
    <source>
        <dbReference type="EMBL" id="GAA0566966.1"/>
    </source>
</evidence>
<dbReference type="Proteomes" id="UP001499951">
    <property type="component" value="Unassembled WGS sequence"/>
</dbReference>
<sequence length="123" mass="13526">MAKDKLWAETPEKHDYPAALDYLSLLMSDAAAAALVAKFKTARLTHRKAKDILRASGLPILPRDNAHVARDLKKIRNGKKLSPVLLVRGDRNAGVPLAIADGYHRICASWHTDENALIPGRLV</sequence>
<dbReference type="EMBL" id="BAAADD010000003">
    <property type="protein sequence ID" value="GAA0566966.1"/>
    <property type="molecule type" value="Genomic_DNA"/>
</dbReference>
<organism evidence="1 2">
    <name type="scientific">Rhizomicrobium electricum</name>
    <dbReference type="NCBI Taxonomy" id="480070"/>
    <lineage>
        <taxon>Bacteria</taxon>
        <taxon>Pseudomonadati</taxon>
        <taxon>Pseudomonadota</taxon>
        <taxon>Alphaproteobacteria</taxon>
        <taxon>Micropepsales</taxon>
        <taxon>Micropepsaceae</taxon>
        <taxon>Rhizomicrobium</taxon>
    </lineage>
</organism>
<evidence type="ECO:0008006" key="3">
    <source>
        <dbReference type="Google" id="ProtNLM"/>
    </source>
</evidence>
<evidence type="ECO:0000313" key="2">
    <source>
        <dbReference type="Proteomes" id="UP001499951"/>
    </source>
</evidence>
<proteinExistence type="predicted"/>